<accession>W7TK90</accession>
<evidence type="ECO:0000256" key="3">
    <source>
        <dbReference type="ARBA" id="ARBA00022692"/>
    </source>
</evidence>
<dbReference type="EMBL" id="AZIL01002629">
    <property type="protein sequence ID" value="EWM21144.1"/>
    <property type="molecule type" value="Genomic_DNA"/>
</dbReference>
<dbReference type="GO" id="GO:0006099">
    <property type="term" value="P:tricarboxylic acid cycle"/>
    <property type="evidence" value="ECO:0007669"/>
    <property type="project" value="InterPro"/>
</dbReference>
<dbReference type="InterPro" id="IPR034804">
    <property type="entry name" value="SQR/QFR_C/D"/>
</dbReference>
<dbReference type="GO" id="GO:0046872">
    <property type="term" value="F:metal ion binding"/>
    <property type="evidence" value="ECO:0007669"/>
    <property type="project" value="UniProtKB-KW"/>
</dbReference>
<dbReference type="SUPFAM" id="SSF81343">
    <property type="entry name" value="Fumarate reductase respiratory complex transmembrane subunits"/>
    <property type="match status" value="1"/>
</dbReference>
<keyword evidence="7 8" id="KW-0472">Membrane</keyword>
<dbReference type="Pfam" id="PF01127">
    <property type="entry name" value="Sdh_cyt"/>
    <property type="match status" value="1"/>
</dbReference>
<evidence type="ECO:0000313" key="9">
    <source>
        <dbReference type="EMBL" id="EWM21144.1"/>
    </source>
</evidence>
<evidence type="ECO:0000256" key="7">
    <source>
        <dbReference type="ARBA" id="ARBA00023136"/>
    </source>
</evidence>
<keyword evidence="6" id="KW-0408">Iron</keyword>
<dbReference type="GO" id="GO:0016020">
    <property type="term" value="C:membrane"/>
    <property type="evidence" value="ECO:0007669"/>
    <property type="project" value="UniProtKB-SubCell"/>
</dbReference>
<sequence>MLLRTAAASSRKAVACCMFPKAALGRQGYTKVQVLQAAYLSTASKETYTERQARTGRPVSPHVTIYKFPITALTSISTRVTGGVLTVGLTGISLLALGGADVPMLMSSLGNSMVGVPAKVLFGFPLIFHYGSGLRHFFWDNNPNFLNNKGVAEASYILLGSTVAISLVSGFVTLAPSSSDGKK</sequence>
<dbReference type="GO" id="GO:0006121">
    <property type="term" value="P:mitochondrial electron transport, succinate to ubiquinone"/>
    <property type="evidence" value="ECO:0007669"/>
    <property type="project" value="TreeGrafter"/>
</dbReference>
<dbReference type="InterPro" id="IPR014314">
    <property type="entry name" value="Succ_DH_cytb556"/>
</dbReference>
<dbReference type="PANTHER" id="PTHR10978:SF5">
    <property type="entry name" value="SUCCINATE DEHYDROGENASE CYTOCHROME B560 SUBUNIT, MITOCHONDRIAL"/>
    <property type="match status" value="1"/>
</dbReference>
<gene>
    <name evidence="9" type="primary">SDH3</name>
    <name evidence="9" type="ORF">Naga_100319g6</name>
</gene>
<evidence type="ECO:0000313" key="10">
    <source>
        <dbReference type="Proteomes" id="UP000019335"/>
    </source>
</evidence>
<comment type="caution">
    <text evidence="9">The sequence shown here is derived from an EMBL/GenBank/DDBJ whole genome shotgun (WGS) entry which is preliminary data.</text>
</comment>
<dbReference type="Gene3D" id="1.20.1300.10">
    <property type="entry name" value="Fumarate reductase/succinate dehydrogenase, transmembrane subunit"/>
    <property type="match status" value="1"/>
</dbReference>
<dbReference type="Proteomes" id="UP000019335">
    <property type="component" value="Unassembled WGS sequence"/>
</dbReference>
<dbReference type="AlphaFoldDB" id="W7TK90"/>
<keyword evidence="4" id="KW-0479">Metal-binding</keyword>
<feature type="transmembrane region" description="Helical" evidence="8">
    <location>
        <begin position="154"/>
        <end position="175"/>
    </location>
</feature>
<evidence type="ECO:0000256" key="1">
    <source>
        <dbReference type="ARBA" id="ARBA00004370"/>
    </source>
</evidence>
<dbReference type="CDD" id="cd03499">
    <property type="entry name" value="SQR_TypeC_SdhC"/>
    <property type="match status" value="1"/>
</dbReference>
<dbReference type="NCBIfam" id="TIGR02970">
    <property type="entry name" value="succ_dehyd_cytB"/>
    <property type="match status" value="1"/>
</dbReference>
<dbReference type="InterPro" id="IPR000701">
    <property type="entry name" value="SuccDH_FuR_B_TM-su"/>
</dbReference>
<keyword evidence="5 8" id="KW-1133">Transmembrane helix</keyword>
<evidence type="ECO:0000256" key="2">
    <source>
        <dbReference type="ARBA" id="ARBA00022617"/>
    </source>
</evidence>
<comment type="subcellular location">
    <subcellularLocation>
        <location evidence="1">Membrane</location>
    </subcellularLocation>
</comment>
<evidence type="ECO:0000256" key="6">
    <source>
        <dbReference type="ARBA" id="ARBA00023004"/>
    </source>
</evidence>
<dbReference type="GO" id="GO:0009055">
    <property type="term" value="F:electron transfer activity"/>
    <property type="evidence" value="ECO:0007669"/>
    <property type="project" value="InterPro"/>
</dbReference>
<proteinExistence type="predicted"/>
<dbReference type="PANTHER" id="PTHR10978">
    <property type="entry name" value="SUCCINATE DEHYDROGENASE CYTOCHROME B560 SUBUNIT"/>
    <property type="match status" value="1"/>
</dbReference>
<reference evidence="9 10" key="1">
    <citation type="journal article" date="2014" name="Mol. Plant">
        <title>Chromosome Scale Genome Assembly and Transcriptome Profiling of Nannochloropsis gaditana in Nitrogen Depletion.</title>
        <authorList>
            <person name="Corteggiani Carpinelli E."/>
            <person name="Telatin A."/>
            <person name="Vitulo N."/>
            <person name="Forcato C."/>
            <person name="D'Angelo M."/>
            <person name="Schiavon R."/>
            <person name="Vezzi A."/>
            <person name="Giacometti G.M."/>
            <person name="Morosinotto T."/>
            <person name="Valle G."/>
        </authorList>
    </citation>
    <scope>NUCLEOTIDE SEQUENCE [LARGE SCALE GENOMIC DNA]</scope>
    <source>
        <strain evidence="9 10">B-31</strain>
    </source>
</reference>
<evidence type="ECO:0000256" key="5">
    <source>
        <dbReference type="ARBA" id="ARBA00022989"/>
    </source>
</evidence>
<feature type="transmembrane region" description="Helical" evidence="8">
    <location>
        <begin position="83"/>
        <end position="102"/>
    </location>
</feature>
<keyword evidence="3 8" id="KW-0812">Transmembrane</keyword>
<protein>
    <submittedName>
        <fullName evidence="9">Succinate dehydrogenase cytochrome b subunit</fullName>
    </submittedName>
</protein>
<organism evidence="9 10">
    <name type="scientific">Nannochloropsis gaditana</name>
    <dbReference type="NCBI Taxonomy" id="72520"/>
    <lineage>
        <taxon>Eukaryota</taxon>
        <taxon>Sar</taxon>
        <taxon>Stramenopiles</taxon>
        <taxon>Ochrophyta</taxon>
        <taxon>Eustigmatophyceae</taxon>
        <taxon>Eustigmatales</taxon>
        <taxon>Monodopsidaceae</taxon>
        <taxon>Nannochloropsis</taxon>
    </lineage>
</organism>
<evidence type="ECO:0000256" key="8">
    <source>
        <dbReference type="SAM" id="Phobius"/>
    </source>
</evidence>
<name>W7TK90_9STRA</name>
<feature type="transmembrane region" description="Helical" evidence="8">
    <location>
        <begin position="114"/>
        <end position="134"/>
    </location>
</feature>
<dbReference type="GO" id="GO:0005739">
    <property type="term" value="C:mitochondrion"/>
    <property type="evidence" value="ECO:0007669"/>
    <property type="project" value="GOC"/>
</dbReference>
<dbReference type="OrthoDB" id="588261at2759"/>
<keyword evidence="2" id="KW-0349">Heme</keyword>
<evidence type="ECO:0000256" key="4">
    <source>
        <dbReference type="ARBA" id="ARBA00022723"/>
    </source>
</evidence>
<keyword evidence="10" id="KW-1185">Reference proteome</keyword>